<proteinExistence type="predicted"/>
<dbReference type="EMBL" id="UOFU01000079">
    <property type="protein sequence ID" value="VAW95703.1"/>
    <property type="molecule type" value="Genomic_DNA"/>
</dbReference>
<accession>A0A3B1A6H7</accession>
<evidence type="ECO:0000313" key="1">
    <source>
        <dbReference type="EMBL" id="VAW95703.1"/>
    </source>
</evidence>
<name>A0A3B1A6H7_9ZZZZ</name>
<reference evidence="1" key="1">
    <citation type="submission" date="2018-06" db="EMBL/GenBank/DDBJ databases">
        <authorList>
            <person name="Zhirakovskaya E."/>
        </authorList>
    </citation>
    <scope>NUCLEOTIDE SEQUENCE</scope>
</reference>
<protein>
    <submittedName>
        <fullName evidence="1">Uncharacterized protein</fullName>
    </submittedName>
</protein>
<sequence length="62" mass="6888">MPAILPRPAIKDLCHMKTRFIIKVKTTAFFRWSDLSVVVPGSRNAARLLASWRDGKAFGSSA</sequence>
<gene>
    <name evidence="1" type="ORF">MNBD_GAMMA20-1070</name>
</gene>
<organism evidence="1">
    <name type="scientific">hydrothermal vent metagenome</name>
    <dbReference type="NCBI Taxonomy" id="652676"/>
    <lineage>
        <taxon>unclassified sequences</taxon>
        <taxon>metagenomes</taxon>
        <taxon>ecological metagenomes</taxon>
    </lineage>
</organism>
<dbReference type="AlphaFoldDB" id="A0A3B1A6H7"/>